<name>A0A5E4VFF2_9BURK</name>
<dbReference type="RefSeq" id="WP_150684425.1">
    <property type="nucleotide sequence ID" value="NZ_CABPSI010000003.1"/>
</dbReference>
<evidence type="ECO:0000313" key="2">
    <source>
        <dbReference type="EMBL" id="VVE10962.1"/>
    </source>
</evidence>
<reference evidence="2 3" key="1">
    <citation type="submission" date="2019-08" db="EMBL/GenBank/DDBJ databases">
        <authorList>
            <person name="Peeters C."/>
        </authorList>
    </citation>
    <scope>NUCLEOTIDE SEQUENCE [LARGE SCALE GENOMIC DNA]</scope>
    <source>
        <strain evidence="2 3">LMG 31115</strain>
    </source>
</reference>
<sequence length="1966" mass="213483">MSPVIVEAGRSTHWQLHGADTPADAATRQRKCWAARAQMPAPPIVHNMAWRAQVVYWLLAQPARWGVLAAELAPRLLAGSGRLRVAGVLEIVDISGAMVERLDIATPRAAVAVRRLHLLICRDGARFGVWHAAGVDWGDDGLPGGALCHALMASACGGRVADVRHDDVRPMIELLPMIVCDAPDMAVLMWHDMMGTDTVDDRRGDPSDSIERGRMVRRGVLWAAGGVAAYTLGAAGAPLLAATCAGALEVAVSGEAVARLSRRQADPGERARFEAALALTLPALGCTDIRALMLRLEGADARLDFFHLTSTIRRRLAARSDGETVAGVIARLPVRDLERAARENDRRQHAPERIGSEAVLRTVLALAHEIGLLCPWGGAQEVSTEPYDKRVARWRAQLDAWDRQASDRLRVGIDHVAGNATRGVPAFGVTAHTHADAESPSGVSDPLLDTTIATTSAVMGAVLRRGPRFLAVQAGVVGLSVATVLAGTRYAYERTRSWLDSDVPIDKGFSVDAYRRGRAEPSHGLQDRLTLGQILTLYEWLAWADEDAGYDARARTYAALLLGNALARLGNGSAPANLPALLDAPLTVSLVENSFPVGGVGYGVGYGAMHTYKTFSLRDVALGQHFREEFLKIGGSRRVTSVSVSGDDADVAEVLRAVDSDAFRQALYDEDNEHLNRLSRSPAAIAAFSQYVNARAFHVVMQAKAAITDDQSGPVARQWGAEVDTTQTLQLVTFQRCVVAGLMAAVHDNGESALLISVKHGTWFWWDASIETSASFRDFMRSHLSIIERERLENPMRIDDLYFRIGPPPMQAEQCRTSPGAAASTDDEAKTLALALNPGLRSFMLSLNYFDSDFKFLPGDAIQEQLWAAEMRCFRDNLDVKIVTKTAREQRDWEQVKQAMLQASGAFFPLLFGAFPGVPLITPIVLGGSLGSGVASLMSIAQSTENADLRELRKAHSDLKFGGMMLVMNFIPSDTRVSRVVGAAFSYSGTAARDIIKRGEAIVNAPPNDGKRPLSLLDERVQRFVREASVPGGRPSRVSELPWDTIARLRSESGGIDYLTSQRAVAVMDGLPWGFLGSRLIQVTTYSELLRLPPGFPIAFVGRDETMFLAGMTLGGGKIVGKSINDNNALLPTEFALLDFADDAMHAGILTFGRNGQVESDGETLKIFVDESIRALVPALPMPDTTVLRRAPVSTTDASPQAGSPGSRPPSDATTEVAPGDGSTPTAIGTGETTTPERRPWERMFADPVHQWSEIVTRWRGDRGVTVTTAVIDTANATTTTTGATRATRAPNATDAINATSTTTAPRRVPAVVFNAPASITLEQLWVQSDAVTKAWLTPAFAIAMAAVLARVETGLLLWHMPQLSRGQQNMARRHVQGNDSARTACLGEAPLYGVVALTSESEHLLLSLTTGEVLTWRGDRRPVGKPELQDFVSHHLSEYDRFGFSHLLHVDEGRDVTDDDVQINFPVSADRHSGLSQDLRDRLVSDLRCRAGVRRGCARDDSADDMLYLVAYAAIVLAPADRDALLDVVQMLRGPGARRGERPPYIYTFDREVRGGHNGPDLPFAHFLGQRIEGFAADAFRHLPGSRTLAQTAAFARRFTEEQLPHYAWHLAHGDIGALVESGIDDDAFGYAMSVAGRAARNGRFAAAISATLGQIRRGMPERRTSGSVRAFAKITDKATLCAIAPGYRLFVGESSAYHTGPELLYEMITLGNGTVAAWDRTANESAPALRLQRLDLAGENELIRFTRDGIAWVGGGPAGLWTEGDVPGVFSEPRCAWVSEGGLDGRQLLQELAHFPIVNRAFQRHADGGDPDLLEQIRLQLGAYDVRNAQVRVLLSWSAPWQCKPDKSFIVIAEAKANGKLRPDCAPCRVVVDLFAARTLGQGEPSVGYVVSESEWRDVYRARAGERCLKYIDFNNAAEALDAAHEYDTLPGVGPYDYRHGAILLHMPDWRRYPPPGWHPSRGQ</sequence>
<keyword evidence="3" id="KW-1185">Reference proteome</keyword>
<feature type="region of interest" description="Disordered" evidence="1">
    <location>
        <begin position="1193"/>
        <end position="1240"/>
    </location>
</feature>
<gene>
    <name evidence="2" type="ORF">PIN31115_02616</name>
</gene>
<evidence type="ECO:0000313" key="3">
    <source>
        <dbReference type="Proteomes" id="UP000333828"/>
    </source>
</evidence>
<dbReference type="Proteomes" id="UP000333828">
    <property type="component" value="Unassembled WGS sequence"/>
</dbReference>
<dbReference type="Gene3D" id="3.10.670.10">
    <property type="entry name" value="Secreted effector protein ssei"/>
    <property type="match status" value="1"/>
</dbReference>
<feature type="compositionally biased region" description="Polar residues" evidence="1">
    <location>
        <begin position="1193"/>
        <end position="1204"/>
    </location>
</feature>
<proteinExistence type="predicted"/>
<accession>A0A5E4VFF2</accession>
<dbReference type="EMBL" id="CABPSI010000003">
    <property type="protein sequence ID" value="VVE10962.1"/>
    <property type="molecule type" value="Genomic_DNA"/>
</dbReference>
<evidence type="ECO:0000256" key="1">
    <source>
        <dbReference type="SAM" id="MobiDB-lite"/>
    </source>
</evidence>
<organism evidence="2 3">
    <name type="scientific">Pandoraea iniqua</name>
    <dbReference type="NCBI Taxonomy" id="2508288"/>
    <lineage>
        <taxon>Bacteria</taxon>
        <taxon>Pseudomonadati</taxon>
        <taxon>Pseudomonadota</taxon>
        <taxon>Betaproteobacteria</taxon>
        <taxon>Burkholderiales</taxon>
        <taxon>Burkholderiaceae</taxon>
        <taxon>Pandoraea</taxon>
    </lineage>
</organism>
<feature type="compositionally biased region" description="Low complexity" evidence="1">
    <location>
        <begin position="1224"/>
        <end position="1234"/>
    </location>
</feature>
<protein>
    <submittedName>
        <fullName evidence="2">Uncharacterized protein</fullName>
    </submittedName>
</protein>